<organism evidence="4 5">
    <name type="scientific">Babesia microti (strain RI)</name>
    <dbReference type="NCBI Taxonomy" id="1133968"/>
    <lineage>
        <taxon>Eukaryota</taxon>
        <taxon>Sar</taxon>
        <taxon>Alveolata</taxon>
        <taxon>Apicomplexa</taxon>
        <taxon>Aconoidasida</taxon>
        <taxon>Piroplasmida</taxon>
        <taxon>Babesiidae</taxon>
        <taxon>Babesia</taxon>
    </lineage>
</organism>
<protein>
    <submittedName>
        <fullName evidence="4">Uncharacterized protein</fullName>
    </submittedName>
</protein>
<dbReference type="InterPro" id="IPR000814">
    <property type="entry name" value="TBP"/>
</dbReference>
<dbReference type="Gene3D" id="3.30.310.10">
    <property type="entry name" value="TATA-Binding Protein"/>
    <property type="match status" value="1"/>
</dbReference>
<dbReference type="Proteomes" id="UP000002899">
    <property type="component" value="Chromosome I"/>
</dbReference>
<gene>
    <name evidence="4" type="ORF">BMR1_01G01115</name>
</gene>
<keyword evidence="2" id="KW-0238">DNA-binding</keyword>
<dbReference type="GO" id="GO:0003677">
    <property type="term" value="F:DNA binding"/>
    <property type="evidence" value="ECO:0007669"/>
    <property type="project" value="UniProtKB-KW"/>
</dbReference>
<reference evidence="4 5" key="1">
    <citation type="journal article" date="2012" name="Nucleic Acids Res.">
        <title>Sequencing of the smallest Apicomplexan genome from the human pathogen Babesia microti.</title>
        <authorList>
            <person name="Cornillot E."/>
            <person name="Hadj-Kaddour K."/>
            <person name="Dassouli A."/>
            <person name="Noel B."/>
            <person name="Ranwez V."/>
            <person name="Vacherie B."/>
            <person name="Augagneur Y."/>
            <person name="Bres V."/>
            <person name="Duclos A."/>
            <person name="Randazzo S."/>
            <person name="Carcy B."/>
            <person name="Debierre-Grockiego F."/>
            <person name="Delbecq S."/>
            <person name="Moubri-Menage K."/>
            <person name="Shams-Eldin H."/>
            <person name="Usmani-Brown S."/>
            <person name="Bringaud F."/>
            <person name="Wincker P."/>
            <person name="Vivares C.P."/>
            <person name="Schwarz R.T."/>
            <person name="Schetters T.P."/>
            <person name="Krause P.J."/>
            <person name="Gorenflot A."/>
            <person name="Berry V."/>
            <person name="Barbe V."/>
            <person name="Ben Mamoun C."/>
        </authorList>
    </citation>
    <scope>NUCLEOTIDE SEQUENCE [LARGE SCALE GENOMIC DNA]</scope>
    <source>
        <strain evidence="4 5">RI</strain>
    </source>
</reference>
<name>I7J868_BABMR</name>
<comment type="similarity">
    <text evidence="1">Belongs to the TBP family.</text>
</comment>
<accession>I7J868</accession>
<dbReference type="RefSeq" id="XP_012647298.1">
    <property type="nucleotide sequence ID" value="XM_012791844.1"/>
</dbReference>
<dbReference type="KEGG" id="bmic:BMR1_01G01115"/>
<dbReference type="OMA" id="HIARSMS"/>
<sequence>MFDIDVGENAVLKARILVIWMSILVNEYGFTKDELILIARSFPRTIIDKSGVQIYLKSPHCIIRIYSTGRLAILGGIDESQAITHLERVTKKLKHKIFWEPINDSFPADIRVNIPLHMFPLGPIYTFIERSDIKFDSSKVQIDQLVAKISLDRHLQLEKIAKHQSLHMRVAEIRGELHVKLPSFDTIKMEGDDKDLGTVYSKNPTAIIYRSGSLLILGYRSKKSIHLAMKFLWQSLNTNVN</sequence>
<evidence type="ECO:0000256" key="3">
    <source>
        <dbReference type="ARBA" id="ARBA00023163"/>
    </source>
</evidence>
<reference evidence="4 5" key="2">
    <citation type="journal article" date="2013" name="PLoS ONE">
        <title>Whole genome mapping and re-organization of the nuclear and mitochondrial genomes of Babesia microti isolates.</title>
        <authorList>
            <person name="Cornillot E."/>
            <person name="Dassouli A."/>
            <person name="Garg A."/>
            <person name="Pachikara N."/>
            <person name="Randazzo S."/>
            <person name="Depoix D."/>
            <person name="Carcy B."/>
            <person name="Delbecq S."/>
            <person name="Frutos R."/>
            <person name="Silva J.C."/>
            <person name="Sutton R."/>
            <person name="Krause P.J."/>
            <person name="Mamoun C.B."/>
        </authorList>
    </citation>
    <scope>NUCLEOTIDE SEQUENCE [LARGE SCALE GENOMIC DNA]</scope>
    <source>
        <strain evidence="4 5">RI</strain>
    </source>
</reference>
<keyword evidence="3" id="KW-0804">Transcription</keyword>
<dbReference type="VEuPathDB" id="PiroplasmaDB:BMR1_01G01115"/>
<keyword evidence="5" id="KW-1185">Reference proteome</keyword>
<evidence type="ECO:0000256" key="1">
    <source>
        <dbReference type="ARBA" id="ARBA00005560"/>
    </source>
</evidence>
<dbReference type="SUPFAM" id="SSF55945">
    <property type="entry name" value="TATA-box binding protein-like"/>
    <property type="match status" value="2"/>
</dbReference>
<dbReference type="Pfam" id="PF00352">
    <property type="entry name" value="TBP"/>
    <property type="match status" value="1"/>
</dbReference>
<dbReference type="GeneID" id="24423303"/>
<dbReference type="AlphaFoldDB" id="I7J868"/>
<dbReference type="InterPro" id="IPR012295">
    <property type="entry name" value="TBP_dom_sf"/>
</dbReference>
<proteinExistence type="inferred from homology"/>
<dbReference type="OrthoDB" id="365692at2759"/>
<evidence type="ECO:0000313" key="5">
    <source>
        <dbReference type="Proteomes" id="UP000002899"/>
    </source>
</evidence>
<dbReference type="GO" id="GO:0006352">
    <property type="term" value="P:DNA-templated transcription initiation"/>
    <property type="evidence" value="ECO:0007669"/>
    <property type="project" value="InterPro"/>
</dbReference>
<evidence type="ECO:0000256" key="2">
    <source>
        <dbReference type="ARBA" id="ARBA00023125"/>
    </source>
</evidence>
<reference evidence="4 5" key="3">
    <citation type="journal article" date="2016" name="Sci. Rep.">
        <title>Genome-wide diversity and gene expression profiling of Babesia microti isolates identify polymorphic genes that mediate host-pathogen interactions.</title>
        <authorList>
            <person name="Silva J.C."/>
            <person name="Cornillot E."/>
            <person name="McCracken C."/>
            <person name="Usmani-Brown S."/>
            <person name="Dwivedi A."/>
            <person name="Ifeonu O.O."/>
            <person name="Crabtree J."/>
            <person name="Gotia H.T."/>
            <person name="Virji A.Z."/>
            <person name="Reynes C."/>
            <person name="Colinge J."/>
            <person name="Kumar V."/>
            <person name="Lawres L."/>
            <person name="Pazzi J.E."/>
            <person name="Pablo J.V."/>
            <person name="Hung C."/>
            <person name="Brancato J."/>
            <person name="Kumari P."/>
            <person name="Orvis J."/>
            <person name="Tretina K."/>
            <person name="Chibucos M."/>
            <person name="Ott S."/>
            <person name="Sadzewicz L."/>
            <person name="Sengamalay N."/>
            <person name="Shetty A.C."/>
            <person name="Su Q."/>
            <person name="Tallon L."/>
            <person name="Fraser C.M."/>
            <person name="Frutos R."/>
            <person name="Molina D.M."/>
            <person name="Krause P.J."/>
            <person name="Ben Mamoun C."/>
        </authorList>
    </citation>
    <scope>NUCLEOTIDE SEQUENCE [LARGE SCALE GENOMIC DNA]</scope>
    <source>
        <strain evidence="4 5">RI</strain>
    </source>
</reference>
<dbReference type="EMBL" id="FO082871">
    <property type="protein sequence ID" value="CCF72689.1"/>
    <property type="molecule type" value="Genomic_DNA"/>
</dbReference>
<evidence type="ECO:0000313" key="4">
    <source>
        <dbReference type="EMBL" id="CCF72689.1"/>
    </source>
</evidence>